<organism evidence="4 5">
    <name type="scientific">Nicrophorus vespilloides</name>
    <name type="common">Boreal carrion beetle</name>
    <dbReference type="NCBI Taxonomy" id="110193"/>
    <lineage>
        <taxon>Eukaryota</taxon>
        <taxon>Metazoa</taxon>
        <taxon>Ecdysozoa</taxon>
        <taxon>Arthropoda</taxon>
        <taxon>Hexapoda</taxon>
        <taxon>Insecta</taxon>
        <taxon>Pterygota</taxon>
        <taxon>Neoptera</taxon>
        <taxon>Endopterygota</taxon>
        <taxon>Coleoptera</taxon>
        <taxon>Polyphaga</taxon>
        <taxon>Staphyliniformia</taxon>
        <taxon>Silphidae</taxon>
        <taxon>Nicrophorinae</taxon>
        <taxon>Nicrophorus</taxon>
    </lineage>
</organism>
<feature type="domain" description="F-box" evidence="3">
    <location>
        <begin position="248"/>
        <end position="294"/>
    </location>
</feature>
<dbReference type="InterPro" id="IPR032675">
    <property type="entry name" value="LRR_dom_sf"/>
</dbReference>
<dbReference type="CDD" id="cd09917">
    <property type="entry name" value="F-box_SF"/>
    <property type="match status" value="1"/>
</dbReference>
<protein>
    <submittedName>
        <fullName evidence="5">F-box/LRR-repeat protein 4</fullName>
    </submittedName>
</protein>
<gene>
    <name evidence="5" type="primary">LOC108564217</name>
</gene>
<evidence type="ECO:0000256" key="2">
    <source>
        <dbReference type="SAM" id="MobiDB-lite"/>
    </source>
</evidence>
<evidence type="ECO:0000259" key="3">
    <source>
        <dbReference type="PROSITE" id="PS50181"/>
    </source>
</evidence>
<dbReference type="SUPFAM" id="SSF52047">
    <property type="entry name" value="RNI-like"/>
    <property type="match status" value="1"/>
</dbReference>
<dbReference type="PROSITE" id="PS50181">
    <property type="entry name" value="FBOX"/>
    <property type="match status" value="1"/>
</dbReference>
<keyword evidence="4" id="KW-1185">Reference proteome</keyword>
<dbReference type="InterPro" id="IPR036047">
    <property type="entry name" value="F-box-like_dom_sf"/>
</dbReference>
<dbReference type="PANTHER" id="PTHR13318">
    <property type="entry name" value="PARTNER OF PAIRED, ISOFORM B-RELATED"/>
    <property type="match status" value="1"/>
</dbReference>
<feature type="compositionally biased region" description="Acidic residues" evidence="2">
    <location>
        <begin position="10"/>
        <end position="25"/>
    </location>
</feature>
<dbReference type="SMART" id="SM00367">
    <property type="entry name" value="LRR_CC"/>
    <property type="match status" value="5"/>
</dbReference>
<sequence>MWSARKMQDECEEEEEEDLQDDEVKEPDSDSREMLFSSMEFLEQFADSVVDYSSRYNNCTSISYSPENVTGKPLKYPQYGDFPDTYILRTYGTWWKNSLGAQSEYVPQEVDSIESEDFITVRYEIAVVPTKIIIYETYNPGSVVRIFGRIWGGEWHSLYEGKPEFCEKTSRIFHPPLKKIYDIVNEIRVEFNQSHQSYHTSIDAILLAGYKAKSVLQMMLLNKALLGPPPLDDDYLELENSPPIEPLIDYTDSLPNEIMVQIFHFLDLKTISNCAQVNRRWREATMAPTIFKALSLKKYWVKIDNNTLKFLKKRCKTLRKLDLSWCGNNYQITEDVFQDFLKKCGTHLTHLSLCCCEFVRNVAVGQISKCAELVDLRLRKSEPSEWTYSLLSNLNKLVALDLYCTAIQDESLIKILKANPSLEHLNIDLCENILQMDEITETLAANNPRLVSLSCWKLRSLTPDGVKHIGRLHRLRELDMGWCLLSNQPGDCLERISQGCPDLRRLILSNWRGLSDHHLLCIIRSCKKLTQLDILGIWNITEDFCERVFVSLPNLQLFDISFCNAISQTQVKTWRETYPSVTIQRSESENWN</sequence>
<evidence type="ECO:0000313" key="4">
    <source>
        <dbReference type="Proteomes" id="UP000695000"/>
    </source>
</evidence>
<dbReference type="GeneID" id="108564217"/>
<dbReference type="InterPro" id="IPR006553">
    <property type="entry name" value="Leu-rich_rpt_Cys-con_subtyp"/>
</dbReference>
<proteinExistence type="predicted"/>
<evidence type="ECO:0000256" key="1">
    <source>
        <dbReference type="ARBA" id="ARBA00022786"/>
    </source>
</evidence>
<dbReference type="InterPro" id="IPR001810">
    <property type="entry name" value="F-box_dom"/>
</dbReference>
<keyword evidence="1" id="KW-0833">Ubl conjugation pathway</keyword>
<dbReference type="Gene3D" id="3.80.10.10">
    <property type="entry name" value="Ribonuclease Inhibitor"/>
    <property type="match status" value="2"/>
</dbReference>
<feature type="region of interest" description="Disordered" evidence="2">
    <location>
        <begin position="1"/>
        <end position="30"/>
    </location>
</feature>
<dbReference type="SMART" id="SM00256">
    <property type="entry name" value="FBOX"/>
    <property type="match status" value="1"/>
</dbReference>
<dbReference type="Proteomes" id="UP000695000">
    <property type="component" value="Unplaced"/>
</dbReference>
<dbReference type="PANTHER" id="PTHR13318:SF152">
    <property type="entry name" value="F-BOX_LRR-REPEAT PROTEIN 4"/>
    <property type="match status" value="1"/>
</dbReference>
<evidence type="ECO:0000313" key="5">
    <source>
        <dbReference type="RefSeq" id="XP_017778667.1"/>
    </source>
</evidence>
<reference evidence="5" key="1">
    <citation type="submission" date="2025-08" db="UniProtKB">
        <authorList>
            <consortium name="RefSeq"/>
        </authorList>
    </citation>
    <scope>IDENTIFICATION</scope>
    <source>
        <tissue evidence="5">Whole Larva</tissue>
    </source>
</reference>
<accession>A0ABM1MVR7</accession>
<name>A0ABM1MVR7_NICVS</name>
<dbReference type="RefSeq" id="XP_017778667.1">
    <property type="nucleotide sequence ID" value="XM_017923178.1"/>
</dbReference>
<dbReference type="SUPFAM" id="SSF81383">
    <property type="entry name" value="F-box domain"/>
    <property type="match status" value="1"/>
</dbReference>
<dbReference type="Pfam" id="PF12937">
    <property type="entry name" value="F-box-like"/>
    <property type="match status" value="1"/>
</dbReference>
<dbReference type="Gene3D" id="1.20.1280.50">
    <property type="match status" value="1"/>
</dbReference>